<dbReference type="GeneID" id="36550772"/>
<protein>
    <recommendedName>
        <fullName evidence="2">DUF7703 domain-containing protein</fullName>
    </recommendedName>
</protein>
<comment type="caution">
    <text evidence="3">The sequence shown here is derived from an EMBL/GenBank/DDBJ whole genome shotgun (WGS) entry which is preliminary data.</text>
</comment>
<dbReference type="RefSeq" id="XP_024701418.1">
    <property type="nucleotide sequence ID" value="XM_024843073.1"/>
</dbReference>
<evidence type="ECO:0000313" key="3">
    <source>
        <dbReference type="EMBL" id="PLB46116.1"/>
    </source>
</evidence>
<feature type="transmembrane region" description="Helical" evidence="1">
    <location>
        <begin position="203"/>
        <end position="223"/>
    </location>
</feature>
<feature type="domain" description="DUF7703" evidence="2">
    <location>
        <begin position="26"/>
        <end position="254"/>
    </location>
</feature>
<feature type="transmembrane region" description="Helical" evidence="1">
    <location>
        <begin position="26"/>
        <end position="48"/>
    </location>
</feature>
<feature type="transmembrane region" description="Helical" evidence="1">
    <location>
        <begin position="119"/>
        <end position="144"/>
    </location>
</feature>
<keyword evidence="1" id="KW-0812">Transmembrane</keyword>
<evidence type="ECO:0000313" key="4">
    <source>
        <dbReference type="Proteomes" id="UP000234275"/>
    </source>
</evidence>
<dbReference type="OrthoDB" id="405906at2759"/>
<evidence type="ECO:0000259" key="2">
    <source>
        <dbReference type="Pfam" id="PF24802"/>
    </source>
</evidence>
<feature type="transmembrane region" description="Helical" evidence="1">
    <location>
        <begin position="85"/>
        <end position="107"/>
    </location>
</feature>
<dbReference type="AlphaFoldDB" id="A0A2I2FZW5"/>
<feature type="transmembrane region" description="Helical" evidence="1">
    <location>
        <begin position="164"/>
        <end position="182"/>
    </location>
</feature>
<evidence type="ECO:0000256" key="1">
    <source>
        <dbReference type="SAM" id="Phobius"/>
    </source>
</evidence>
<sequence length="341" mass="38061">MASAQDPLDGISGVLENGKDGIKATLFLFIAIACYNVVELVVLVLSTFRRWGGLYFWSLLLSGCLGVVPYSLGFLLKFFTGATSILSVTMLSVGWWTMVTGQSFVLYSRLHLVIRDERILRRVLYMIIANIFLLHIPTTILTYGSNVKDPSRRFVQGYNIMEKLQMTGFTIQEVIISALYVWETVRMLRLGSERSKQKIMHQLVGINVLMFVMDLVLLGLEYANYYAIQITLKGAIYSIKLKLEFAVLGKLVDVVHSHQRPPSLDNAVQLNSLDAGNAAMPAVGSSRLSRNMTFCTVADALTCGPSRQENKASPRRMANGKIVTMTEVSTWVERRRGNSSV</sequence>
<dbReference type="InterPro" id="IPR056120">
    <property type="entry name" value="DUF7703"/>
</dbReference>
<keyword evidence="1" id="KW-1133">Transmembrane helix</keyword>
<dbReference type="Pfam" id="PF24802">
    <property type="entry name" value="DUF7703"/>
    <property type="match status" value="1"/>
</dbReference>
<dbReference type="PANTHER" id="PTHR37013:SF6">
    <property type="entry name" value="INTEGRAL MEMBRANE PROTEIN"/>
    <property type="match status" value="1"/>
</dbReference>
<feature type="transmembrane region" description="Helical" evidence="1">
    <location>
        <begin position="55"/>
        <end position="79"/>
    </location>
</feature>
<gene>
    <name evidence="3" type="ORF">P170DRAFT_260828</name>
</gene>
<reference evidence="3 4" key="1">
    <citation type="submission" date="2016-12" db="EMBL/GenBank/DDBJ databases">
        <title>The genomes of Aspergillus section Nigri reveals drivers in fungal speciation.</title>
        <authorList>
            <consortium name="DOE Joint Genome Institute"/>
            <person name="Vesth T.C."/>
            <person name="Nybo J."/>
            <person name="Theobald S."/>
            <person name="Brandl J."/>
            <person name="Frisvad J.C."/>
            <person name="Nielsen K.F."/>
            <person name="Lyhne E.K."/>
            <person name="Kogle M.E."/>
            <person name="Kuo A."/>
            <person name="Riley R."/>
            <person name="Clum A."/>
            <person name="Nolan M."/>
            <person name="Lipzen A."/>
            <person name="Salamov A."/>
            <person name="Henrissat B."/>
            <person name="Wiebenga A."/>
            <person name="De Vries R.P."/>
            <person name="Grigoriev I.V."/>
            <person name="Mortensen U.H."/>
            <person name="Andersen M.R."/>
            <person name="Baker S.E."/>
        </authorList>
    </citation>
    <scope>NUCLEOTIDE SEQUENCE [LARGE SCALE GENOMIC DNA]</scope>
    <source>
        <strain evidence="3 4">IBT 23096</strain>
    </source>
</reference>
<keyword evidence="4" id="KW-1185">Reference proteome</keyword>
<dbReference type="Proteomes" id="UP000234275">
    <property type="component" value="Unassembled WGS sequence"/>
</dbReference>
<accession>A0A2I2FZW5</accession>
<dbReference type="EMBL" id="MSFO01000007">
    <property type="protein sequence ID" value="PLB46116.1"/>
    <property type="molecule type" value="Genomic_DNA"/>
</dbReference>
<keyword evidence="1" id="KW-0472">Membrane</keyword>
<organism evidence="3 4">
    <name type="scientific">Aspergillus steynii IBT 23096</name>
    <dbReference type="NCBI Taxonomy" id="1392250"/>
    <lineage>
        <taxon>Eukaryota</taxon>
        <taxon>Fungi</taxon>
        <taxon>Dikarya</taxon>
        <taxon>Ascomycota</taxon>
        <taxon>Pezizomycotina</taxon>
        <taxon>Eurotiomycetes</taxon>
        <taxon>Eurotiomycetidae</taxon>
        <taxon>Eurotiales</taxon>
        <taxon>Aspergillaceae</taxon>
        <taxon>Aspergillus</taxon>
        <taxon>Aspergillus subgen. Circumdati</taxon>
    </lineage>
</organism>
<dbReference type="PANTHER" id="PTHR37013">
    <property type="entry name" value="INTEGRAL MEMBRANE PROTEIN (AFU_ORTHOLOGUE AFUA_1G05950)-RELATED"/>
    <property type="match status" value="1"/>
</dbReference>
<dbReference type="STRING" id="1392250.A0A2I2FZW5"/>
<dbReference type="VEuPathDB" id="FungiDB:P170DRAFT_260828"/>
<name>A0A2I2FZW5_9EURO</name>
<proteinExistence type="predicted"/>